<dbReference type="Proteomes" id="UP001412067">
    <property type="component" value="Unassembled WGS sequence"/>
</dbReference>
<evidence type="ECO:0000256" key="2">
    <source>
        <dbReference type="ARBA" id="ARBA00022723"/>
    </source>
</evidence>
<organism evidence="6 7">
    <name type="scientific">Platanthera guangdongensis</name>
    <dbReference type="NCBI Taxonomy" id="2320717"/>
    <lineage>
        <taxon>Eukaryota</taxon>
        <taxon>Viridiplantae</taxon>
        <taxon>Streptophyta</taxon>
        <taxon>Embryophyta</taxon>
        <taxon>Tracheophyta</taxon>
        <taxon>Spermatophyta</taxon>
        <taxon>Magnoliopsida</taxon>
        <taxon>Liliopsida</taxon>
        <taxon>Asparagales</taxon>
        <taxon>Orchidaceae</taxon>
        <taxon>Orchidoideae</taxon>
        <taxon>Orchideae</taxon>
        <taxon>Orchidinae</taxon>
        <taxon>Platanthera</taxon>
    </lineage>
</organism>
<sequence length="60" mass="6688">MDEAAADDLIARLLDAKNGRTVKQVHITEVEIRQLCLAAKEVFLSQPNLLELEAPIKICE</sequence>
<keyword evidence="2" id="KW-0479">Metal-binding</keyword>
<dbReference type="EC" id="3.1.3.16" evidence="1"/>
<accession>A0ABR2N3P0</accession>
<dbReference type="EMBL" id="JBBWWR010000002">
    <property type="protein sequence ID" value="KAK8970268.1"/>
    <property type="molecule type" value="Genomic_DNA"/>
</dbReference>
<comment type="caution">
    <text evidence="6">The sequence shown here is derived from an EMBL/GenBank/DDBJ whole genome shotgun (WGS) entry which is preliminary data.</text>
</comment>
<evidence type="ECO:0000256" key="1">
    <source>
        <dbReference type="ARBA" id="ARBA00013081"/>
    </source>
</evidence>
<dbReference type="InterPro" id="IPR031675">
    <property type="entry name" value="STPPase_N"/>
</dbReference>
<reference evidence="6 7" key="1">
    <citation type="journal article" date="2022" name="Nat. Plants">
        <title>Genomes of leafy and leafless Platanthera orchids illuminate the evolution of mycoheterotrophy.</title>
        <authorList>
            <person name="Li M.H."/>
            <person name="Liu K.W."/>
            <person name="Li Z."/>
            <person name="Lu H.C."/>
            <person name="Ye Q.L."/>
            <person name="Zhang D."/>
            <person name="Wang J.Y."/>
            <person name="Li Y.F."/>
            <person name="Zhong Z.M."/>
            <person name="Liu X."/>
            <person name="Yu X."/>
            <person name="Liu D.K."/>
            <person name="Tu X.D."/>
            <person name="Liu B."/>
            <person name="Hao Y."/>
            <person name="Liao X.Y."/>
            <person name="Jiang Y.T."/>
            <person name="Sun W.H."/>
            <person name="Chen J."/>
            <person name="Chen Y.Q."/>
            <person name="Ai Y."/>
            <person name="Zhai J.W."/>
            <person name="Wu S.S."/>
            <person name="Zhou Z."/>
            <person name="Hsiao Y.Y."/>
            <person name="Wu W.L."/>
            <person name="Chen Y.Y."/>
            <person name="Lin Y.F."/>
            <person name="Hsu J.L."/>
            <person name="Li C.Y."/>
            <person name="Wang Z.W."/>
            <person name="Zhao X."/>
            <person name="Zhong W.Y."/>
            <person name="Ma X.K."/>
            <person name="Ma L."/>
            <person name="Huang J."/>
            <person name="Chen G.Z."/>
            <person name="Huang M.Z."/>
            <person name="Huang L."/>
            <person name="Peng D.H."/>
            <person name="Luo Y.B."/>
            <person name="Zou S.Q."/>
            <person name="Chen S.P."/>
            <person name="Lan S."/>
            <person name="Tsai W.C."/>
            <person name="Van de Peer Y."/>
            <person name="Liu Z.J."/>
        </authorList>
    </citation>
    <scope>NUCLEOTIDE SEQUENCE [LARGE SCALE GENOMIC DNA]</scope>
    <source>
        <strain evidence="6">Lor288</strain>
    </source>
</reference>
<dbReference type="InterPro" id="IPR029052">
    <property type="entry name" value="Metallo-depent_PP-like"/>
</dbReference>
<dbReference type="Gene3D" id="3.60.21.10">
    <property type="match status" value="1"/>
</dbReference>
<keyword evidence="7" id="KW-1185">Reference proteome</keyword>
<dbReference type="SUPFAM" id="SSF56300">
    <property type="entry name" value="Metallo-dependent phosphatases"/>
    <property type="match status" value="1"/>
</dbReference>
<protein>
    <recommendedName>
        <fullName evidence="1">protein-serine/threonine phosphatase</fullName>
        <ecNumber evidence="1">3.1.3.16</ecNumber>
    </recommendedName>
</protein>
<dbReference type="Pfam" id="PF16891">
    <property type="entry name" value="STPPase_N"/>
    <property type="match status" value="1"/>
</dbReference>
<feature type="domain" description="Serine-threonine protein phosphatase N-terminal" evidence="5">
    <location>
        <begin position="7"/>
        <end position="53"/>
    </location>
</feature>
<proteinExistence type="predicted"/>
<gene>
    <name evidence="6" type="primary">TOPP6</name>
    <name evidence="6" type="ORF">KSP40_PGU021713</name>
</gene>
<evidence type="ECO:0000256" key="4">
    <source>
        <dbReference type="ARBA" id="ARBA00023211"/>
    </source>
</evidence>
<evidence type="ECO:0000313" key="6">
    <source>
        <dbReference type="EMBL" id="KAK8970268.1"/>
    </source>
</evidence>
<evidence type="ECO:0000313" key="7">
    <source>
        <dbReference type="Proteomes" id="UP001412067"/>
    </source>
</evidence>
<name>A0ABR2N3P0_9ASPA</name>
<keyword evidence="3" id="KW-0378">Hydrolase</keyword>
<evidence type="ECO:0000259" key="5">
    <source>
        <dbReference type="Pfam" id="PF16891"/>
    </source>
</evidence>
<evidence type="ECO:0000256" key="3">
    <source>
        <dbReference type="ARBA" id="ARBA00022801"/>
    </source>
</evidence>
<keyword evidence="4" id="KW-0464">Manganese</keyword>